<keyword evidence="1" id="KW-0472">Membrane</keyword>
<feature type="transmembrane region" description="Helical" evidence="1">
    <location>
        <begin position="134"/>
        <end position="152"/>
    </location>
</feature>
<reference evidence="4" key="2">
    <citation type="submission" date="2016-04" db="EMBL/GenBank/DDBJ databases">
        <title>First Complete Genome Sequence of a Subdivision 6 Acidobacterium.</title>
        <authorList>
            <person name="Huang S."/>
            <person name="Vieira S."/>
            <person name="Bunk B."/>
            <person name="Riedel T."/>
            <person name="Sproeer C."/>
            <person name="Overmann J."/>
        </authorList>
    </citation>
    <scope>NUCLEOTIDE SEQUENCE [LARGE SCALE GENOMIC DNA]</scope>
    <source>
        <strain evidence="4">DSM 100886 HEG_-6_39</strain>
    </source>
</reference>
<name>A0A143PL43_LUTPR</name>
<dbReference type="OrthoDB" id="9812409at2"/>
<organism evidence="3 4">
    <name type="scientific">Luteitalea pratensis</name>
    <dbReference type="NCBI Taxonomy" id="1855912"/>
    <lineage>
        <taxon>Bacteria</taxon>
        <taxon>Pseudomonadati</taxon>
        <taxon>Acidobacteriota</taxon>
        <taxon>Vicinamibacteria</taxon>
        <taxon>Vicinamibacterales</taxon>
        <taxon>Vicinamibacteraceae</taxon>
        <taxon>Luteitalea</taxon>
    </lineage>
</organism>
<dbReference type="STRING" id="1855912.LuPra_02169"/>
<feature type="transmembrane region" description="Helical" evidence="1">
    <location>
        <begin position="81"/>
        <end position="114"/>
    </location>
</feature>
<dbReference type="EMBL" id="CP015136">
    <property type="protein sequence ID" value="AMY08963.1"/>
    <property type="molecule type" value="Genomic_DNA"/>
</dbReference>
<accession>A0A143PL43</accession>
<evidence type="ECO:0000256" key="1">
    <source>
        <dbReference type="SAM" id="Phobius"/>
    </source>
</evidence>
<evidence type="ECO:0000259" key="2">
    <source>
        <dbReference type="Pfam" id="PF13548"/>
    </source>
</evidence>
<keyword evidence="1" id="KW-1133">Transmembrane helix</keyword>
<dbReference type="KEGG" id="abac:LuPra_02169"/>
<dbReference type="Pfam" id="PF13548">
    <property type="entry name" value="DUF4126"/>
    <property type="match status" value="1"/>
</dbReference>
<feature type="transmembrane region" description="Helical" evidence="1">
    <location>
        <begin position="41"/>
        <end position="61"/>
    </location>
</feature>
<dbReference type="Proteomes" id="UP000076079">
    <property type="component" value="Chromosome"/>
</dbReference>
<dbReference type="RefSeq" id="WP_110170741.1">
    <property type="nucleotide sequence ID" value="NZ_CP015136.1"/>
</dbReference>
<proteinExistence type="predicted"/>
<evidence type="ECO:0000313" key="3">
    <source>
        <dbReference type="EMBL" id="AMY08963.1"/>
    </source>
</evidence>
<keyword evidence="1" id="KW-0812">Transmembrane</keyword>
<gene>
    <name evidence="3" type="ORF">LuPra_02169</name>
</gene>
<dbReference type="InterPro" id="IPR025196">
    <property type="entry name" value="DUF4126"/>
</dbReference>
<evidence type="ECO:0000313" key="4">
    <source>
        <dbReference type="Proteomes" id="UP000076079"/>
    </source>
</evidence>
<feature type="domain" description="DUF4126" evidence="2">
    <location>
        <begin position="3"/>
        <end position="149"/>
    </location>
</feature>
<keyword evidence="4" id="KW-1185">Reference proteome</keyword>
<protein>
    <recommendedName>
        <fullName evidence="2">DUF4126 domain-containing protein</fullName>
    </recommendedName>
</protein>
<reference evidence="3 4" key="1">
    <citation type="journal article" date="2016" name="Genome Announc.">
        <title>First Complete Genome Sequence of a Subdivision 6 Acidobacterium Strain.</title>
        <authorList>
            <person name="Huang S."/>
            <person name="Vieira S."/>
            <person name="Bunk B."/>
            <person name="Riedel T."/>
            <person name="Sproer C."/>
            <person name="Overmann J."/>
        </authorList>
    </citation>
    <scope>NUCLEOTIDE SEQUENCE [LARGE SCALE GENOMIC DNA]</scope>
    <source>
        <strain evidence="4">DSM 100886 HEG_-6_39</strain>
    </source>
</reference>
<dbReference type="AlphaFoldDB" id="A0A143PL43"/>
<dbReference type="PATRIC" id="fig|1813736.3.peg.2276"/>
<sequence length="153" mass="14970">MVLLAALVIGIVSGLRTMTAPTAVSWAAKLGWLPLQGTSLAWLGTAPAAWGLTALALGEWVADQLPTTPSRTVPVQFGARLVSGGFSGAAIGLAHGSAVAGLIAGLVGAVIGTLGGRAARGALANAFGNDHPAAFLEDGVAVALALLALGALK</sequence>